<dbReference type="SMART" id="SM00564">
    <property type="entry name" value="PQQ"/>
    <property type="match status" value="4"/>
</dbReference>
<dbReference type="AlphaFoldDB" id="E7QTV0"/>
<dbReference type="PATRIC" id="fig|797209.4.peg.2191"/>
<keyword evidence="5" id="KW-1185">Reference proteome</keyword>
<evidence type="ECO:0000313" key="2">
    <source>
        <dbReference type="EMBL" id="EFW92029.1"/>
    </source>
</evidence>
<reference evidence="2 4" key="1">
    <citation type="journal article" date="2014" name="ISME J.">
        <title>Trehalose/2-sulfotrehalose biosynthesis and glycine-betaine uptake are widely spread mechanisms for osmoadaptation in the Halobacteriales.</title>
        <authorList>
            <person name="Youssef N.H."/>
            <person name="Savage-Ashlock K.N."/>
            <person name="McCully A.L."/>
            <person name="Luedtke B."/>
            <person name="Shaw E.I."/>
            <person name="Hoff W.D."/>
            <person name="Elshahed M.S."/>
        </authorList>
    </citation>
    <scope>NUCLEOTIDE SEQUENCE [LARGE SCALE GENOMIC DNA]</scope>
    <source>
        <strain evidence="2 4">DX253</strain>
    </source>
</reference>
<evidence type="ECO:0000313" key="5">
    <source>
        <dbReference type="Proteomes" id="UP000184203"/>
    </source>
</evidence>
<dbReference type="SUPFAM" id="SSF50998">
    <property type="entry name" value="Quinoprotein alcohol dehydrogenase-like"/>
    <property type="match status" value="1"/>
</dbReference>
<dbReference type="STRING" id="797209.GCA_000376445_02567"/>
<gene>
    <name evidence="3" type="ORF">SAMN05444342_2433</name>
    <name evidence="2" type="ORF">ZOD2009_11150</name>
</gene>
<dbReference type="Gene3D" id="2.130.10.10">
    <property type="entry name" value="YVTN repeat-like/Quinoprotein amine dehydrogenase"/>
    <property type="match status" value="1"/>
</dbReference>
<dbReference type="PANTHER" id="PTHR34512:SF30">
    <property type="entry name" value="OUTER MEMBRANE PROTEIN ASSEMBLY FACTOR BAMB"/>
    <property type="match status" value="1"/>
</dbReference>
<dbReference type="EMBL" id="FRAN01000003">
    <property type="protein sequence ID" value="SHK86226.1"/>
    <property type="molecule type" value="Genomic_DNA"/>
</dbReference>
<dbReference type="PROSITE" id="PS51257">
    <property type="entry name" value="PROKAR_LIPOPROTEIN"/>
    <property type="match status" value="1"/>
</dbReference>
<reference evidence="5" key="2">
    <citation type="submission" date="2016-11" db="EMBL/GenBank/DDBJ databases">
        <authorList>
            <person name="Varghese N."/>
            <person name="Submissions S."/>
        </authorList>
    </citation>
    <scope>NUCLEOTIDE SEQUENCE [LARGE SCALE GENOMIC DNA]</scope>
    <source>
        <strain evidence="5">DX253</strain>
    </source>
</reference>
<accession>E7QTV0</accession>
<dbReference type="EMBL" id="AEMG01000009">
    <property type="protein sequence ID" value="EFW92029.1"/>
    <property type="molecule type" value="Genomic_DNA"/>
</dbReference>
<sequence length="376" mass="40868">MVGRSSRRGFLRISGLGLSILGSGCSALQAQSPRQDPRWSVEFDGTPARATTLSDGGLVIATTFTPDGELGHLRFSGEYQRLAELIQVKTPPVVYDHRALVESEGIVRTVALDGSSQTRLRTGYLALGHYAPVVLGSSMFGVGYSDEFGKYVVFALDLTAERIRWIRPFGTARASIAADGERVFAASPSGVVRAYRADDGGTLWRCEIGKGARLAHRGDSVLVATRGGMTALDAADGSIRWQTESSWIASVDTVPAVADSTVYAVLSLYSNHHRTVFETETYLIAFHLDTGAERWRTRVSYGTPLTVTEDGIVAETMEKVETDRGNREFRKNLSVFATGGKRLTKYDLPDRATMRPVLLDDAVIAGYGKTVAAYDR</sequence>
<organism evidence="2 4">
    <name type="scientific">Haladaptatus paucihalophilus DX253</name>
    <dbReference type="NCBI Taxonomy" id="797209"/>
    <lineage>
        <taxon>Archaea</taxon>
        <taxon>Methanobacteriati</taxon>
        <taxon>Methanobacteriota</taxon>
        <taxon>Stenosarchaea group</taxon>
        <taxon>Halobacteria</taxon>
        <taxon>Halobacteriales</taxon>
        <taxon>Haladaptataceae</taxon>
        <taxon>Haladaptatus</taxon>
    </lineage>
</organism>
<dbReference type="RefSeq" id="WP_007979748.1">
    <property type="nucleotide sequence ID" value="NZ_AEMG01000009.1"/>
</dbReference>
<name>E7QTV0_HALPU</name>
<dbReference type="Proteomes" id="UP000003751">
    <property type="component" value="Unassembled WGS sequence"/>
</dbReference>
<protein>
    <submittedName>
        <fullName evidence="3">Outer membrane protein assembly factor BamB, contains PQQ-like beta-propeller repeat</fullName>
    </submittedName>
    <submittedName>
        <fullName evidence="2">Pyrrolo-quinoline quinone</fullName>
    </submittedName>
</protein>
<feature type="domain" description="Pyrrolo-quinoline quinone repeat" evidence="1">
    <location>
        <begin position="189"/>
        <end position="313"/>
    </location>
</feature>
<dbReference type="eggNOG" id="arCOG02556">
    <property type="taxonomic scope" value="Archaea"/>
</dbReference>
<evidence type="ECO:0000259" key="1">
    <source>
        <dbReference type="Pfam" id="PF13360"/>
    </source>
</evidence>
<dbReference type="PANTHER" id="PTHR34512">
    <property type="entry name" value="CELL SURFACE PROTEIN"/>
    <property type="match status" value="1"/>
</dbReference>
<dbReference type="OrthoDB" id="8638at2157"/>
<dbReference type="InterPro" id="IPR002372">
    <property type="entry name" value="PQQ_rpt_dom"/>
</dbReference>
<dbReference type="Proteomes" id="UP000184203">
    <property type="component" value="Unassembled WGS sequence"/>
</dbReference>
<dbReference type="InterPro" id="IPR011047">
    <property type="entry name" value="Quinoprotein_ADH-like_sf"/>
</dbReference>
<dbReference type="InterPro" id="IPR015943">
    <property type="entry name" value="WD40/YVTN_repeat-like_dom_sf"/>
</dbReference>
<dbReference type="Pfam" id="PF13360">
    <property type="entry name" value="PQQ_2"/>
    <property type="match status" value="1"/>
</dbReference>
<dbReference type="InterPro" id="IPR018391">
    <property type="entry name" value="PQQ_b-propeller_rpt"/>
</dbReference>
<evidence type="ECO:0000313" key="3">
    <source>
        <dbReference type="EMBL" id="SHK86226.1"/>
    </source>
</evidence>
<proteinExistence type="predicted"/>
<reference evidence="3" key="3">
    <citation type="submission" date="2016-11" db="EMBL/GenBank/DDBJ databases">
        <authorList>
            <person name="Jaros S."/>
            <person name="Januszkiewicz K."/>
            <person name="Wedrychowicz H."/>
        </authorList>
    </citation>
    <scope>NUCLEOTIDE SEQUENCE [LARGE SCALE GENOMIC DNA]</scope>
    <source>
        <strain evidence="3">DX253</strain>
    </source>
</reference>
<evidence type="ECO:0000313" key="4">
    <source>
        <dbReference type="Proteomes" id="UP000003751"/>
    </source>
</evidence>